<keyword evidence="2" id="KW-1185">Reference proteome</keyword>
<dbReference type="Proteomes" id="UP001054837">
    <property type="component" value="Unassembled WGS sequence"/>
</dbReference>
<protein>
    <submittedName>
        <fullName evidence="1">Uncharacterized protein</fullName>
    </submittedName>
</protein>
<comment type="caution">
    <text evidence="1">The sequence shown here is derived from an EMBL/GenBank/DDBJ whole genome shotgun (WGS) entry which is preliminary data.</text>
</comment>
<dbReference type="EMBL" id="BPLQ01013075">
    <property type="protein sequence ID" value="GIY69652.1"/>
    <property type="molecule type" value="Genomic_DNA"/>
</dbReference>
<sequence length="99" mass="11044">MDSPKNLAAWGDSRAHMNSRCNFTLVKPTFWQEVDDISASRITQTSCLVCERTLREGMRAISALMQSIMDIRTVCKLSLAALFLSAAYGLVCFCETLEC</sequence>
<reference evidence="1 2" key="1">
    <citation type="submission" date="2021-06" db="EMBL/GenBank/DDBJ databases">
        <title>Caerostris darwini draft genome.</title>
        <authorList>
            <person name="Kono N."/>
            <person name="Arakawa K."/>
        </authorList>
    </citation>
    <scope>NUCLEOTIDE SEQUENCE [LARGE SCALE GENOMIC DNA]</scope>
</reference>
<organism evidence="1 2">
    <name type="scientific">Caerostris darwini</name>
    <dbReference type="NCBI Taxonomy" id="1538125"/>
    <lineage>
        <taxon>Eukaryota</taxon>
        <taxon>Metazoa</taxon>
        <taxon>Ecdysozoa</taxon>
        <taxon>Arthropoda</taxon>
        <taxon>Chelicerata</taxon>
        <taxon>Arachnida</taxon>
        <taxon>Araneae</taxon>
        <taxon>Araneomorphae</taxon>
        <taxon>Entelegynae</taxon>
        <taxon>Araneoidea</taxon>
        <taxon>Araneidae</taxon>
        <taxon>Caerostris</taxon>
    </lineage>
</organism>
<evidence type="ECO:0000313" key="1">
    <source>
        <dbReference type="EMBL" id="GIY69652.1"/>
    </source>
</evidence>
<name>A0AAV4VH33_9ARAC</name>
<proteinExistence type="predicted"/>
<gene>
    <name evidence="1" type="ORF">CDAR_518131</name>
</gene>
<evidence type="ECO:0000313" key="2">
    <source>
        <dbReference type="Proteomes" id="UP001054837"/>
    </source>
</evidence>
<dbReference type="AlphaFoldDB" id="A0AAV4VH33"/>
<accession>A0AAV4VH33</accession>